<dbReference type="InterPro" id="IPR001647">
    <property type="entry name" value="HTH_TetR"/>
</dbReference>
<dbReference type="PROSITE" id="PS50977">
    <property type="entry name" value="HTH_TETR_2"/>
    <property type="match status" value="1"/>
</dbReference>
<dbReference type="GO" id="GO:0003700">
    <property type="term" value="F:DNA-binding transcription factor activity"/>
    <property type="evidence" value="ECO:0007669"/>
    <property type="project" value="TreeGrafter"/>
</dbReference>
<reference evidence="6 7" key="1">
    <citation type="submission" date="2019-04" db="EMBL/GenBank/DDBJ databases">
        <title>Streptomyces oryziradicis sp. nov., a novel actinomycete isolated from rhizosphere soil of rice (Oryza sativa L.).</title>
        <authorList>
            <person name="Li C."/>
        </authorList>
    </citation>
    <scope>NUCLEOTIDE SEQUENCE [LARGE SCALE GENOMIC DNA]</scope>
    <source>
        <strain evidence="6 7">NEAU-C40</strain>
    </source>
</reference>
<dbReference type="SUPFAM" id="SSF48498">
    <property type="entry name" value="Tetracyclin repressor-like, C-terminal domain"/>
    <property type="match status" value="1"/>
</dbReference>
<sequence>MRADARRNYERLLEKAHQEFFVHGTDASLEDIARHAGVGIGTLYRHFPDRYALMNAVFEKEVHALEAHADELIETAESPTRALVEWLRASARHSTTYRGLAAAIMASPEAKMPNCKGPMRRSGGKLLERAQQAGEVRKDAAIGDLLRLTNALVLAAEQTPDDPELFDRLLTLAVEGMRTRAPEGAPDGWR</sequence>
<dbReference type="OrthoDB" id="9795011at2"/>
<dbReference type="Gene3D" id="1.10.357.10">
    <property type="entry name" value="Tetracycline Repressor, domain 2"/>
    <property type="match status" value="1"/>
</dbReference>
<dbReference type="PANTHER" id="PTHR30055:SF234">
    <property type="entry name" value="HTH-TYPE TRANSCRIPTIONAL REGULATOR BETI"/>
    <property type="match status" value="1"/>
</dbReference>
<evidence type="ECO:0000256" key="1">
    <source>
        <dbReference type="ARBA" id="ARBA00023015"/>
    </source>
</evidence>
<dbReference type="EMBL" id="SUMC01000103">
    <property type="protein sequence ID" value="TJZ99545.1"/>
    <property type="molecule type" value="Genomic_DNA"/>
</dbReference>
<evidence type="ECO:0000259" key="5">
    <source>
        <dbReference type="PROSITE" id="PS50977"/>
    </source>
</evidence>
<organism evidence="6 7">
    <name type="scientific">Actinacidiphila oryziradicis</name>
    <dbReference type="NCBI Taxonomy" id="2571141"/>
    <lineage>
        <taxon>Bacteria</taxon>
        <taxon>Bacillati</taxon>
        <taxon>Actinomycetota</taxon>
        <taxon>Actinomycetes</taxon>
        <taxon>Kitasatosporales</taxon>
        <taxon>Streptomycetaceae</taxon>
        <taxon>Actinacidiphila</taxon>
    </lineage>
</organism>
<dbReference type="InterPro" id="IPR036271">
    <property type="entry name" value="Tet_transcr_reg_TetR-rel_C_sf"/>
</dbReference>
<dbReference type="InterPro" id="IPR049445">
    <property type="entry name" value="TetR_SbtR-like_C"/>
</dbReference>
<dbReference type="AlphaFoldDB" id="A0A4U0RTU8"/>
<feature type="DNA-binding region" description="H-T-H motif" evidence="4">
    <location>
        <begin position="28"/>
        <end position="47"/>
    </location>
</feature>
<keyword evidence="1" id="KW-0805">Transcription regulation</keyword>
<dbReference type="Pfam" id="PF21597">
    <property type="entry name" value="TetR_C_43"/>
    <property type="match status" value="1"/>
</dbReference>
<comment type="caution">
    <text evidence="6">The sequence shown here is derived from an EMBL/GenBank/DDBJ whole genome shotgun (WGS) entry which is preliminary data.</text>
</comment>
<accession>A0A4U0RTU8</accession>
<gene>
    <name evidence="6" type="ORF">FCI23_45320</name>
</gene>
<name>A0A4U0RTU8_9ACTN</name>
<dbReference type="Proteomes" id="UP000305778">
    <property type="component" value="Unassembled WGS sequence"/>
</dbReference>
<keyword evidence="2 4" id="KW-0238">DNA-binding</keyword>
<protein>
    <submittedName>
        <fullName evidence="6">TetR/AcrR family transcriptional regulator</fullName>
    </submittedName>
</protein>
<evidence type="ECO:0000256" key="4">
    <source>
        <dbReference type="PROSITE-ProRule" id="PRU00335"/>
    </source>
</evidence>
<evidence type="ECO:0000256" key="3">
    <source>
        <dbReference type="ARBA" id="ARBA00023163"/>
    </source>
</evidence>
<dbReference type="InterPro" id="IPR050109">
    <property type="entry name" value="HTH-type_TetR-like_transc_reg"/>
</dbReference>
<evidence type="ECO:0000313" key="7">
    <source>
        <dbReference type="Proteomes" id="UP000305778"/>
    </source>
</evidence>
<dbReference type="Pfam" id="PF00440">
    <property type="entry name" value="TetR_N"/>
    <property type="match status" value="1"/>
</dbReference>
<dbReference type="PANTHER" id="PTHR30055">
    <property type="entry name" value="HTH-TYPE TRANSCRIPTIONAL REGULATOR RUTR"/>
    <property type="match status" value="1"/>
</dbReference>
<proteinExistence type="predicted"/>
<dbReference type="GO" id="GO:0000976">
    <property type="term" value="F:transcription cis-regulatory region binding"/>
    <property type="evidence" value="ECO:0007669"/>
    <property type="project" value="TreeGrafter"/>
</dbReference>
<evidence type="ECO:0000256" key="2">
    <source>
        <dbReference type="ARBA" id="ARBA00023125"/>
    </source>
</evidence>
<keyword evidence="7" id="KW-1185">Reference proteome</keyword>
<keyword evidence="3" id="KW-0804">Transcription</keyword>
<dbReference type="InterPro" id="IPR009057">
    <property type="entry name" value="Homeodomain-like_sf"/>
</dbReference>
<dbReference type="SUPFAM" id="SSF46689">
    <property type="entry name" value="Homeodomain-like"/>
    <property type="match status" value="1"/>
</dbReference>
<feature type="domain" description="HTH tetR-type" evidence="5">
    <location>
        <begin position="6"/>
        <end position="65"/>
    </location>
</feature>
<evidence type="ECO:0000313" key="6">
    <source>
        <dbReference type="EMBL" id="TJZ99545.1"/>
    </source>
</evidence>